<sequence length="311" mass="35179">MEDTGGPNQGKLGMSNVGDTFLDVATAADQYFKPIDMLGATRQEPHNLVQVSTEIDVQQEAEGDEGNNNGVAVTEVDHNLKSVQMLLATEDGQHARADHLNMDNQIEEGHCHRGHVQDPLEDAVKCPDHDEQMLEQISKSSSSNQENELQTMIKISQHNKPNKSNIAQVLPQDYMRTKEDLEIIEYIKSLPAKTVLVNIDSAWLNRNDMECLFNGNMQLDGKALSAYIHCIRGEKHLLCREGGMVFLENMFISSLLKRDGDRDVVLNYKEDTIDKRMESYLQADMCTMQVFIPINMAKFYWYLAVVNAKKM</sequence>
<dbReference type="EMBL" id="CM029039">
    <property type="protein sequence ID" value="KAG2642270.1"/>
    <property type="molecule type" value="Genomic_DNA"/>
</dbReference>
<evidence type="ECO:0008006" key="3">
    <source>
        <dbReference type="Google" id="ProtNLM"/>
    </source>
</evidence>
<keyword evidence="2" id="KW-1185">Reference proteome</keyword>
<protein>
    <recommendedName>
        <fullName evidence="3">Ubiquitin-like protease family profile domain-containing protein</fullName>
    </recommendedName>
</protein>
<dbReference type="Gene3D" id="3.40.395.10">
    <property type="entry name" value="Adenoviral Proteinase, Chain A"/>
    <property type="match status" value="1"/>
</dbReference>
<comment type="caution">
    <text evidence="1">The sequence shown here is derived from an EMBL/GenBank/DDBJ whole genome shotgun (WGS) entry which is preliminary data.</text>
</comment>
<evidence type="ECO:0000313" key="2">
    <source>
        <dbReference type="Proteomes" id="UP000823388"/>
    </source>
</evidence>
<dbReference type="OrthoDB" id="695646at2759"/>
<evidence type="ECO:0000313" key="1">
    <source>
        <dbReference type="EMBL" id="KAG2642270.1"/>
    </source>
</evidence>
<dbReference type="Proteomes" id="UP000823388">
    <property type="component" value="Chromosome 2K"/>
</dbReference>
<proteinExistence type="predicted"/>
<reference evidence="1" key="1">
    <citation type="submission" date="2020-05" db="EMBL/GenBank/DDBJ databases">
        <title>WGS assembly of Panicum virgatum.</title>
        <authorList>
            <person name="Lovell J.T."/>
            <person name="Jenkins J."/>
            <person name="Shu S."/>
            <person name="Juenger T.E."/>
            <person name="Schmutz J."/>
        </authorList>
    </citation>
    <scope>NUCLEOTIDE SEQUENCE</scope>
    <source>
        <strain evidence="1">AP13</strain>
    </source>
</reference>
<organism evidence="1 2">
    <name type="scientific">Panicum virgatum</name>
    <name type="common">Blackwell switchgrass</name>
    <dbReference type="NCBI Taxonomy" id="38727"/>
    <lineage>
        <taxon>Eukaryota</taxon>
        <taxon>Viridiplantae</taxon>
        <taxon>Streptophyta</taxon>
        <taxon>Embryophyta</taxon>
        <taxon>Tracheophyta</taxon>
        <taxon>Spermatophyta</taxon>
        <taxon>Magnoliopsida</taxon>
        <taxon>Liliopsida</taxon>
        <taxon>Poales</taxon>
        <taxon>Poaceae</taxon>
        <taxon>PACMAD clade</taxon>
        <taxon>Panicoideae</taxon>
        <taxon>Panicodae</taxon>
        <taxon>Paniceae</taxon>
        <taxon>Panicinae</taxon>
        <taxon>Panicum</taxon>
        <taxon>Panicum sect. Hiantes</taxon>
    </lineage>
</organism>
<accession>A0A8T0W4D7</accession>
<dbReference type="AlphaFoldDB" id="A0A8T0W4D7"/>
<dbReference type="SUPFAM" id="SSF54001">
    <property type="entry name" value="Cysteine proteinases"/>
    <property type="match status" value="1"/>
</dbReference>
<gene>
    <name evidence="1" type="ORF">PVAP13_2KG201716</name>
</gene>
<name>A0A8T0W4D7_PANVG</name>
<dbReference type="InterPro" id="IPR038765">
    <property type="entry name" value="Papain-like_cys_pep_sf"/>
</dbReference>